<proteinExistence type="predicted"/>
<protein>
    <submittedName>
        <fullName evidence="1">Uncharacterized protein</fullName>
    </submittedName>
</protein>
<reference evidence="1 2" key="1">
    <citation type="journal article" date="2016" name="BMC Genomics">
        <title>Combined genomic and structural analyses of a cultured magnetotactic bacterium reveals its niche adaptation to a dynamic environment.</title>
        <authorList>
            <person name="Araujo A.C."/>
            <person name="Morillo V."/>
            <person name="Cypriano J."/>
            <person name="Teixeira L.C."/>
            <person name="Leao P."/>
            <person name="Lyra S."/>
            <person name="Almeida L.G."/>
            <person name="Bazylinski D.A."/>
            <person name="Vasconcellos A.T."/>
            <person name="Abreu F."/>
            <person name="Lins U."/>
        </authorList>
    </citation>
    <scope>NUCLEOTIDE SEQUENCE [LARGE SCALE GENOMIC DNA]</scope>
    <source>
        <strain evidence="1 2">IT-1</strain>
    </source>
</reference>
<accession>A0A1Y2K3X2</accession>
<keyword evidence="2" id="KW-1185">Reference proteome</keyword>
<comment type="caution">
    <text evidence="1">The sequence shown here is derived from an EMBL/GenBank/DDBJ whole genome shotgun (WGS) entry which is preliminary data.</text>
</comment>
<dbReference type="RefSeq" id="WP_085444331.1">
    <property type="nucleotide sequence ID" value="NZ_LVJN01000020.1"/>
</dbReference>
<dbReference type="Proteomes" id="UP000194003">
    <property type="component" value="Unassembled WGS sequence"/>
</dbReference>
<dbReference type="AlphaFoldDB" id="A0A1Y2K3X2"/>
<organism evidence="1 2">
    <name type="scientific">Magnetofaba australis IT-1</name>
    <dbReference type="NCBI Taxonomy" id="1434232"/>
    <lineage>
        <taxon>Bacteria</taxon>
        <taxon>Pseudomonadati</taxon>
        <taxon>Pseudomonadota</taxon>
        <taxon>Magnetococcia</taxon>
        <taxon>Magnetococcales</taxon>
        <taxon>Magnetococcaceae</taxon>
        <taxon>Magnetofaba</taxon>
    </lineage>
</organism>
<dbReference type="EMBL" id="LVJN01000020">
    <property type="protein sequence ID" value="OSM01814.1"/>
    <property type="molecule type" value="Genomic_DNA"/>
</dbReference>
<evidence type="ECO:0000313" key="1">
    <source>
        <dbReference type="EMBL" id="OSM01814.1"/>
    </source>
</evidence>
<sequence>MDYRAKRVTNGYFSVEFSDERLHNGLHDQCYAYAYDLGARRVTLQLIELETSRFLELYQQFQDAPFNMALHVSKPTARGGGELAAAVNRYYGVFFHNCRMETYRNSGSTDRVEGSSVEIELSFEQFEPHYPWP</sequence>
<name>A0A1Y2K3X2_9PROT</name>
<evidence type="ECO:0000313" key="2">
    <source>
        <dbReference type="Proteomes" id="UP000194003"/>
    </source>
</evidence>
<gene>
    <name evidence="1" type="ORF">MAIT1_01853</name>
</gene>